<gene>
    <name evidence="3" type="ORF">DENIS_2125</name>
</gene>
<protein>
    <submittedName>
        <fullName evidence="3">Uncharacterized protein</fullName>
    </submittedName>
</protein>
<proteinExistence type="predicted"/>
<reference evidence="4" key="2">
    <citation type="submission" date="2019-01" db="EMBL/GenBank/DDBJ databases">
        <title>Genome sequence of Desulfonema ishimotonii strain Tokyo 01.</title>
        <authorList>
            <person name="Fukui M."/>
        </authorList>
    </citation>
    <scope>NUCLEOTIDE SEQUENCE [LARGE SCALE GENOMIC DNA]</scope>
    <source>
        <strain evidence="4">Tokyo 01</strain>
    </source>
</reference>
<name>A0A401FW24_9BACT</name>
<comment type="caution">
    <text evidence="3">The sequence shown here is derived from an EMBL/GenBank/DDBJ whole genome shotgun (WGS) entry which is preliminary data.</text>
</comment>
<dbReference type="AlphaFoldDB" id="A0A401FW24"/>
<sequence>MNQMGKIRYSRETGRKFGTQRDGMGMFRHSRPFDDNARRLAEAEAKLSQALARTRALELKIAERITANQSIFQSGSRDE</sequence>
<evidence type="ECO:0000256" key="2">
    <source>
        <dbReference type="SAM" id="MobiDB-lite"/>
    </source>
</evidence>
<feature type="region of interest" description="Disordered" evidence="2">
    <location>
        <begin position="1"/>
        <end position="28"/>
    </location>
</feature>
<organism evidence="3 4">
    <name type="scientific">Desulfonema ishimotonii</name>
    <dbReference type="NCBI Taxonomy" id="45657"/>
    <lineage>
        <taxon>Bacteria</taxon>
        <taxon>Pseudomonadati</taxon>
        <taxon>Thermodesulfobacteriota</taxon>
        <taxon>Desulfobacteria</taxon>
        <taxon>Desulfobacterales</taxon>
        <taxon>Desulfococcaceae</taxon>
        <taxon>Desulfonema</taxon>
    </lineage>
</organism>
<evidence type="ECO:0000313" key="3">
    <source>
        <dbReference type="EMBL" id="GBC61165.1"/>
    </source>
</evidence>
<dbReference type="EMBL" id="BEXT01000001">
    <property type="protein sequence ID" value="GBC61165.1"/>
    <property type="molecule type" value="Genomic_DNA"/>
</dbReference>
<keyword evidence="4" id="KW-1185">Reference proteome</keyword>
<dbReference type="Proteomes" id="UP000288096">
    <property type="component" value="Unassembled WGS sequence"/>
</dbReference>
<evidence type="ECO:0000256" key="1">
    <source>
        <dbReference type="SAM" id="Coils"/>
    </source>
</evidence>
<accession>A0A401FW24</accession>
<keyword evidence="1" id="KW-0175">Coiled coil</keyword>
<feature type="coiled-coil region" evidence="1">
    <location>
        <begin position="33"/>
        <end position="60"/>
    </location>
</feature>
<evidence type="ECO:0000313" key="4">
    <source>
        <dbReference type="Proteomes" id="UP000288096"/>
    </source>
</evidence>
<reference evidence="4" key="1">
    <citation type="submission" date="2017-11" db="EMBL/GenBank/DDBJ databases">
        <authorList>
            <person name="Watanabe M."/>
            <person name="Kojima H."/>
        </authorList>
    </citation>
    <scope>NUCLEOTIDE SEQUENCE [LARGE SCALE GENOMIC DNA]</scope>
    <source>
        <strain evidence="4">Tokyo 01</strain>
    </source>
</reference>